<dbReference type="AlphaFoldDB" id="A0A4Y2E6Y3"/>
<name>A0A4Y2E6Y3_ARAVE</name>
<evidence type="ECO:0000313" key="1">
    <source>
        <dbReference type="EMBL" id="GBM24497.1"/>
    </source>
</evidence>
<organism evidence="1 3">
    <name type="scientific">Araneus ventricosus</name>
    <name type="common">Orbweaver spider</name>
    <name type="synonym">Epeira ventricosa</name>
    <dbReference type="NCBI Taxonomy" id="182803"/>
    <lineage>
        <taxon>Eukaryota</taxon>
        <taxon>Metazoa</taxon>
        <taxon>Ecdysozoa</taxon>
        <taxon>Arthropoda</taxon>
        <taxon>Chelicerata</taxon>
        <taxon>Arachnida</taxon>
        <taxon>Araneae</taxon>
        <taxon>Araneomorphae</taxon>
        <taxon>Entelegynae</taxon>
        <taxon>Araneoidea</taxon>
        <taxon>Araneidae</taxon>
        <taxon>Araneus</taxon>
    </lineage>
</organism>
<accession>A0A4Y2E6Y3</accession>
<evidence type="ECO:0000313" key="3">
    <source>
        <dbReference type="Proteomes" id="UP000499080"/>
    </source>
</evidence>
<dbReference type="Proteomes" id="UP000499080">
    <property type="component" value="Unassembled WGS sequence"/>
</dbReference>
<gene>
    <name evidence="2" type="ORF">AVEN_189352_1</name>
    <name evidence="1" type="ORF">AVEN_190502_1</name>
</gene>
<evidence type="ECO:0000313" key="2">
    <source>
        <dbReference type="EMBL" id="GBM24771.1"/>
    </source>
</evidence>
<reference evidence="1 3" key="1">
    <citation type="journal article" date="2019" name="Sci. Rep.">
        <title>Orb-weaving spider Araneus ventricosus genome elucidates the spidroin gene catalogue.</title>
        <authorList>
            <person name="Kono N."/>
            <person name="Nakamura H."/>
            <person name="Ohtoshi R."/>
            <person name="Moran D.A.P."/>
            <person name="Shinohara A."/>
            <person name="Yoshida Y."/>
            <person name="Fujiwara M."/>
            <person name="Mori M."/>
            <person name="Tomita M."/>
            <person name="Arakawa K."/>
        </authorList>
    </citation>
    <scope>NUCLEOTIDE SEQUENCE [LARGE SCALE GENOMIC DNA]</scope>
</reference>
<protein>
    <submittedName>
        <fullName evidence="1">Uncharacterized protein</fullName>
    </submittedName>
</protein>
<comment type="caution">
    <text evidence="1">The sequence shown here is derived from an EMBL/GenBank/DDBJ whole genome shotgun (WGS) entry which is preliminary data.</text>
</comment>
<dbReference type="EMBL" id="BGPR01245538">
    <property type="protein sequence ID" value="GBM24771.1"/>
    <property type="molecule type" value="Genomic_DNA"/>
</dbReference>
<sequence>MIAFEFIFEDSWWTGGKVRSTSQVPGGLPEEFLEDYLLFSWKFLVDYSKNRLRTAGRSVFEFHQGFLTDCCVNSVRFRVTVNLKGS</sequence>
<dbReference type="EMBL" id="BGPR01245450">
    <property type="protein sequence ID" value="GBM24497.1"/>
    <property type="molecule type" value="Genomic_DNA"/>
</dbReference>
<proteinExistence type="predicted"/>
<keyword evidence="3" id="KW-1185">Reference proteome</keyword>